<feature type="transmembrane region" description="Helical" evidence="1">
    <location>
        <begin position="14"/>
        <end position="37"/>
    </location>
</feature>
<gene>
    <name evidence="3" type="ORF">MNBD_GAMMA09-1716</name>
</gene>
<keyword evidence="1" id="KW-0472">Membrane</keyword>
<organism evidence="3">
    <name type="scientific">hydrothermal vent metagenome</name>
    <dbReference type="NCBI Taxonomy" id="652676"/>
    <lineage>
        <taxon>unclassified sequences</taxon>
        <taxon>metagenomes</taxon>
        <taxon>ecological metagenomes</taxon>
    </lineage>
</organism>
<feature type="domain" description="YhdP central" evidence="2">
    <location>
        <begin position="875"/>
        <end position="1222"/>
    </location>
</feature>
<sequence length="1238" mass="138807">MSDKSVSFRHIKNWVLGIVGLMTILAAISFTVLRVVIKSVPDYTVAIQDMVSKKMDMRVEVESLDAEMDWLVPRLNLLNVKISNNTGEKLFLQADELALSLDWLGSIQTLMPVIGEVILTGVDLKVGFNKQSRLLIQNYMVNDDIDRKIKNAGPGAMSLVVDAIDVSDEIKYIVNNINVKILESNVEFYDERHLHRSKIYKNFNLRLFNNGDEHTIEIKADLPEKYGESIRLIIDVEGDLFDYTNLQGELYLLVNNLHAAPWLDDYWDYLSVTASGDVNAEIWLDWDTDEITGVISHLSLRDVTLNYLNKSVNTWELDKLDASVRWIRGKNGWQYDVRNLNSVRNGRVTTQSSSATLKMMDDIGELNLKADFLRIEGLVYLAGMGRAFLNADIPWLDYIEKHRPSGELEQLDIRLPVDEPEDVEINTLFNGISFVMPESEPSAVSHLQGSVAYQDDRTLLVLDSKNTTLKFKKLFRNSLKLKSLKGALEISHKNHEWNLSTDSLQIDTPHISSVSRAEFRMPDNGEPFLDLTCRFKNGVGKYLGLYLPEKLMGKETVEWLDSSIRKGRVVKGGYQFYGYLKDIPFRGMQGVSLADFDVTGVDVSYLKNWPPITNADAHLRIENDSVLLLSKNARILNSKINQAKIYIDNFVSPTLDIKGKVNANLLDIKRFVTESPLHESVFDYINNLEPAGKGGLDFELFVPLYGDYRVEWGGKLSFSGGELNFKKEKYKLTNFQGAVRFAGDTIESSALKAKLDGKAVDIDIKTVLQEKKPIYNIGLTGNLSISSLLLPAGNVEHYLSGDSDWDVFLKILPASSSAKSRVNINAFSDLLGVKSELPGKLGKQAKEKRPLKMAIDLRSGSYINYEFDFDYGLNKQMQLNLMDKNNQWEISVNDESVKGTALVNRLDEIEVPVKIDLAYLDLNKFFEYAEETDAGSTTGEVQAGEVQTDDAADVIVSSLGISPRDIPSLDLSVRALKWGKFNFNRATLKTQQSKLGMIIKELNLVSSDYTVTAKGNWLSGWNSKNTTKFDAHMVTTNLGRVFKQLELSENLLGAEGNIQFNVNWQGPPYSFNWAKLQGDGSLDLKEGTIKQLEVGAGRLLGLFNFETLLSLDFGNQVSDGFSFDRVKGTFSFSRGNVYTDDFKVESKVADILMNGYLDIENGVVDQKVTVQPHLDSTLSLGTAFVAGPTVGGIVYLFQKLLNAGSLTEYQYSLTGKVSDPKVEVLSVPRLEEEDDDEF</sequence>
<accession>A0A3B0Y745</accession>
<keyword evidence="1" id="KW-0812">Transmembrane</keyword>
<dbReference type="InterPro" id="IPR011836">
    <property type="entry name" value="YhdP"/>
</dbReference>
<name>A0A3B0Y745_9ZZZZ</name>
<dbReference type="PANTHER" id="PTHR38690">
    <property type="entry name" value="PROTEASE-RELATED"/>
    <property type="match status" value="1"/>
</dbReference>
<dbReference type="Pfam" id="PF13116">
    <property type="entry name" value="YhdP"/>
    <property type="match status" value="2"/>
</dbReference>
<protein>
    <recommendedName>
        <fullName evidence="2">YhdP central domain-containing protein</fullName>
    </recommendedName>
</protein>
<dbReference type="AlphaFoldDB" id="A0A3B0Y745"/>
<evidence type="ECO:0000256" key="1">
    <source>
        <dbReference type="SAM" id="Phobius"/>
    </source>
</evidence>
<dbReference type="EMBL" id="UOFI01000185">
    <property type="protein sequence ID" value="VAW69989.1"/>
    <property type="molecule type" value="Genomic_DNA"/>
</dbReference>
<reference evidence="3" key="1">
    <citation type="submission" date="2018-06" db="EMBL/GenBank/DDBJ databases">
        <authorList>
            <person name="Zhirakovskaya E."/>
        </authorList>
    </citation>
    <scope>NUCLEOTIDE SEQUENCE</scope>
</reference>
<evidence type="ECO:0000313" key="3">
    <source>
        <dbReference type="EMBL" id="VAW69989.1"/>
    </source>
</evidence>
<keyword evidence="1" id="KW-1133">Transmembrane helix</keyword>
<dbReference type="InterPro" id="IPR025263">
    <property type="entry name" value="YhdP_central"/>
</dbReference>
<dbReference type="PANTHER" id="PTHR38690:SF1">
    <property type="entry name" value="PROTEASE"/>
    <property type="match status" value="1"/>
</dbReference>
<feature type="domain" description="YhdP central" evidence="2">
    <location>
        <begin position="8"/>
        <end position="862"/>
    </location>
</feature>
<evidence type="ECO:0000259" key="2">
    <source>
        <dbReference type="Pfam" id="PF13116"/>
    </source>
</evidence>
<proteinExistence type="predicted"/>